<accession>A0A7Y3RIR8</accession>
<feature type="binding site" evidence="8">
    <location>
        <position position="29"/>
    </location>
    <ligand>
        <name>Fe cation</name>
        <dbReference type="ChEBI" id="CHEBI:24875"/>
        <label>1</label>
    </ligand>
</feature>
<dbReference type="EC" id="1.14.99.60" evidence="8"/>
<feature type="binding site" evidence="8">
    <location>
        <position position="148"/>
    </location>
    <ligand>
        <name>Fe cation</name>
        <dbReference type="ChEBI" id="CHEBI:24875"/>
        <label>1</label>
    </ligand>
</feature>
<feature type="binding site" evidence="8">
    <location>
        <position position="151"/>
    </location>
    <ligand>
        <name>Fe cation</name>
        <dbReference type="ChEBI" id="CHEBI:24875"/>
        <label>2</label>
    </ligand>
</feature>
<dbReference type="GO" id="GO:0008682">
    <property type="term" value="F:3-demethoxyubiquinol 3-hydroxylase activity"/>
    <property type="evidence" value="ECO:0007669"/>
    <property type="project" value="UniProtKB-EC"/>
</dbReference>
<sequence>MAEAATLPKKPTHLGRRTEEMLRVDHAGEYGAVQIYKGQRAVFEKLKHKARMTDLLREMEEGEEKHLETFDRMLTERGVRPTLFAPLWNAAGFALGAGTALMGEKAAMACTSAVESVIEKHYQEQVDELENKGEDELRDTFAEFREDELGHHDTAIAEGAEEAPGYSLLRGLITAGCKVAIKVSEKI</sequence>
<keyword evidence="6 8" id="KW-0503">Monooxygenase</keyword>
<evidence type="ECO:0000256" key="4">
    <source>
        <dbReference type="ARBA" id="ARBA00023002"/>
    </source>
</evidence>
<evidence type="ECO:0000256" key="5">
    <source>
        <dbReference type="ARBA" id="ARBA00023004"/>
    </source>
</evidence>
<comment type="catalytic activity">
    <reaction evidence="8">
        <text>a 5-methoxy-2-methyl-3-(all-trans-polyprenyl)benzene-1,4-diol + AH2 + O2 = a 3-demethylubiquinol + A + H2O</text>
        <dbReference type="Rhea" id="RHEA:50908"/>
        <dbReference type="Rhea" id="RHEA-COMP:10859"/>
        <dbReference type="Rhea" id="RHEA-COMP:10914"/>
        <dbReference type="ChEBI" id="CHEBI:13193"/>
        <dbReference type="ChEBI" id="CHEBI:15377"/>
        <dbReference type="ChEBI" id="CHEBI:15379"/>
        <dbReference type="ChEBI" id="CHEBI:17499"/>
        <dbReference type="ChEBI" id="CHEBI:84167"/>
        <dbReference type="ChEBI" id="CHEBI:84422"/>
        <dbReference type="EC" id="1.14.99.60"/>
    </reaction>
</comment>
<dbReference type="InterPro" id="IPR012347">
    <property type="entry name" value="Ferritin-like"/>
</dbReference>
<protein>
    <recommendedName>
        <fullName evidence="8">3-demethoxyubiquinol 3-hydroxylase</fullName>
        <shortName evidence="8">DMQ hydroxylase</shortName>
        <ecNumber evidence="8">1.14.99.60</ecNumber>
    </recommendedName>
    <alternativeName>
        <fullName evidence="8">2-nonaprenyl-3-methyl-6-methoxy-1,4-benzoquinol hydroxylase</fullName>
    </alternativeName>
</protein>
<feature type="binding site" evidence="8">
    <location>
        <position position="115"/>
    </location>
    <ligand>
        <name>Fe cation</name>
        <dbReference type="ChEBI" id="CHEBI:24875"/>
        <label>2</label>
    </ligand>
</feature>
<keyword evidence="2 8" id="KW-0831">Ubiquinone biosynthesis</keyword>
<dbReference type="AlphaFoldDB" id="A0A7Y3RIR8"/>
<dbReference type="PANTHER" id="PTHR11237:SF4">
    <property type="entry name" value="5-DEMETHOXYUBIQUINONE HYDROXYLASE, MITOCHONDRIAL"/>
    <property type="match status" value="1"/>
</dbReference>
<dbReference type="GO" id="GO:0006744">
    <property type="term" value="P:ubiquinone biosynthetic process"/>
    <property type="evidence" value="ECO:0007669"/>
    <property type="project" value="UniProtKB-UniRule"/>
</dbReference>
<dbReference type="RefSeq" id="WP_173195757.1">
    <property type="nucleotide sequence ID" value="NZ_JABFCX010000002.1"/>
</dbReference>
<organism evidence="9 10">
    <name type="scientific">Parvularcula mediterranea</name>
    <dbReference type="NCBI Taxonomy" id="2732508"/>
    <lineage>
        <taxon>Bacteria</taxon>
        <taxon>Pseudomonadati</taxon>
        <taxon>Pseudomonadota</taxon>
        <taxon>Alphaproteobacteria</taxon>
        <taxon>Parvularculales</taxon>
        <taxon>Parvularculaceae</taxon>
        <taxon>Parvularcula</taxon>
    </lineage>
</organism>
<dbReference type="Proteomes" id="UP000536835">
    <property type="component" value="Unassembled WGS sequence"/>
</dbReference>
<comment type="cofactor">
    <cofactor evidence="8">
        <name>Fe cation</name>
        <dbReference type="ChEBI" id="CHEBI:24875"/>
    </cofactor>
    <text evidence="8">Binds 2 iron ions per subunit.</text>
</comment>
<reference evidence="9 10" key="1">
    <citation type="submission" date="2020-05" db="EMBL/GenBank/DDBJ databases">
        <title>Parvularcula mediterraneae sp. nov., isolated from polypropylene straw from shallow seawater of the seashore of Laganas in Zakynthos island, Greece.</title>
        <authorList>
            <person name="Szabo I."/>
            <person name="Al-Omari J."/>
            <person name="Rado J."/>
            <person name="Szerdahelyi G.S."/>
        </authorList>
    </citation>
    <scope>NUCLEOTIDE SEQUENCE [LARGE SCALE GENOMIC DNA]</scope>
    <source>
        <strain evidence="9 10">ZS-1/3</strain>
    </source>
</reference>
<dbReference type="UniPathway" id="UPA00232"/>
<evidence type="ECO:0000256" key="7">
    <source>
        <dbReference type="ARBA" id="ARBA00023136"/>
    </source>
</evidence>
<feature type="binding site" evidence="8">
    <location>
        <position position="148"/>
    </location>
    <ligand>
        <name>Fe cation</name>
        <dbReference type="ChEBI" id="CHEBI:24875"/>
        <label>2</label>
    </ligand>
</feature>
<keyword evidence="8" id="KW-1003">Cell membrane</keyword>
<evidence type="ECO:0000256" key="8">
    <source>
        <dbReference type="HAMAP-Rule" id="MF_01658"/>
    </source>
</evidence>
<keyword evidence="4 8" id="KW-0560">Oxidoreductase</keyword>
<evidence type="ECO:0000256" key="2">
    <source>
        <dbReference type="ARBA" id="ARBA00022688"/>
    </source>
</evidence>
<feature type="binding site" evidence="8">
    <location>
        <position position="63"/>
    </location>
    <ligand>
        <name>Fe cation</name>
        <dbReference type="ChEBI" id="CHEBI:24875"/>
        <label>1</label>
    </ligand>
</feature>
<evidence type="ECO:0000256" key="1">
    <source>
        <dbReference type="ARBA" id="ARBA00004749"/>
    </source>
</evidence>
<gene>
    <name evidence="8" type="primary">coq7</name>
    <name evidence="9" type="ORF">HK107_00535</name>
</gene>
<dbReference type="PANTHER" id="PTHR11237">
    <property type="entry name" value="COENZYME Q10 BIOSYNTHESIS PROTEIN 7"/>
    <property type="match status" value="1"/>
</dbReference>
<dbReference type="SUPFAM" id="SSF47240">
    <property type="entry name" value="Ferritin-like"/>
    <property type="match status" value="1"/>
</dbReference>
<dbReference type="InterPro" id="IPR009078">
    <property type="entry name" value="Ferritin-like_SF"/>
</dbReference>
<comment type="subcellular location">
    <subcellularLocation>
        <location evidence="8">Cell membrane</location>
        <topology evidence="8">Peripheral membrane protein</topology>
    </subcellularLocation>
</comment>
<keyword evidence="9" id="KW-0830">Ubiquinone</keyword>
<comment type="caution">
    <text evidence="9">The sequence shown here is derived from an EMBL/GenBank/DDBJ whole genome shotgun (WGS) entry which is preliminary data.</text>
</comment>
<keyword evidence="10" id="KW-1185">Reference proteome</keyword>
<comment type="similarity">
    <text evidence="8">Belongs to the COQ7 family.</text>
</comment>
<dbReference type="Pfam" id="PF03232">
    <property type="entry name" value="COQ7"/>
    <property type="match status" value="1"/>
</dbReference>
<evidence type="ECO:0000313" key="10">
    <source>
        <dbReference type="Proteomes" id="UP000536835"/>
    </source>
</evidence>
<evidence type="ECO:0000256" key="6">
    <source>
        <dbReference type="ARBA" id="ARBA00023033"/>
    </source>
</evidence>
<dbReference type="Gene3D" id="1.20.1260.10">
    <property type="match status" value="1"/>
</dbReference>
<name>A0A7Y3RIR8_9PROT</name>
<proteinExistence type="inferred from homology"/>
<evidence type="ECO:0000256" key="3">
    <source>
        <dbReference type="ARBA" id="ARBA00022723"/>
    </source>
</evidence>
<evidence type="ECO:0000313" key="9">
    <source>
        <dbReference type="EMBL" id="NNU14807.1"/>
    </source>
</evidence>
<dbReference type="InterPro" id="IPR011566">
    <property type="entry name" value="Ubq_synth_Coq7"/>
</dbReference>
<comment type="pathway">
    <text evidence="1 8">Cofactor biosynthesis; ubiquinone biosynthesis.</text>
</comment>
<dbReference type="CDD" id="cd01042">
    <property type="entry name" value="DMQH"/>
    <property type="match status" value="1"/>
</dbReference>
<keyword evidence="3 8" id="KW-0479">Metal-binding</keyword>
<feature type="binding site" evidence="8">
    <location>
        <position position="66"/>
    </location>
    <ligand>
        <name>Fe cation</name>
        <dbReference type="ChEBI" id="CHEBI:24875"/>
        <label>1</label>
    </ligand>
</feature>
<dbReference type="EMBL" id="JABFCX010000002">
    <property type="protein sequence ID" value="NNU14807.1"/>
    <property type="molecule type" value="Genomic_DNA"/>
</dbReference>
<dbReference type="HAMAP" id="MF_01658">
    <property type="entry name" value="COQ7"/>
    <property type="match status" value="1"/>
</dbReference>
<keyword evidence="7 8" id="KW-0472">Membrane</keyword>
<dbReference type="GO" id="GO:0005886">
    <property type="term" value="C:plasma membrane"/>
    <property type="evidence" value="ECO:0007669"/>
    <property type="project" value="UniProtKB-SubCell"/>
</dbReference>
<dbReference type="GO" id="GO:0046872">
    <property type="term" value="F:metal ion binding"/>
    <property type="evidence" value="ECO:0007669"/>
    <property type="project" value="UniProtKB-KW"/>
</dbReference>
<feature type="binding site" evidence="8">
    <location>
        <position position="63"/>
    </location>
    <ligand>
        <name>Fe cation</name>
        <dbReference type="ChEBI" id="CHEBI:24875"/>
        <label>2</label>
    </ligand>
</feature>
<comment type="function">
    <text evidence="8">Catalyzes the hydroxylation of 2-nonaprenyl-3-methyl-6-methoxy-1,4-benzoquinol during ubiquinone biosynthesis.</text>
</comment>
<keyword evidence="5 8" id="KW-0408">Iron</keyword>